<proteinExistence type="predicted"/>
<evidence type="ECO:0000256" key="1">
    <source>
        <dbReference type="SAM" id="SignalP"/>
    </source>
</evidence>
<evidence type="ECO:0000313" key="2">
    <source>
        <dbReference type="EMBL" id="SFU79061.1"/>
    </source>
</evidence>
<dbReference type="Pfam" id="PF11101">
    <property type="entry name" value="DUF2884"/>
    <property type="match status" value="1"/>
</dbReference>
<reference evidence="3" key="1">
    <citation type="submission" date="2016-10" db="EMBL/GenBank/DDBJ databases">
        <authorList>
            <person name="Varghese N."/>
            <person name="Submissions S."/>
        </authorList>
    </citation>
    <scope>NUCLEOTIDE SEQUENCE [LARGE SCALE GENOMIC DNA]</scope>
    <source>
        <strain evidence="3">DSM 18168</strain>
    </source>
</reference>
<keyword evidence="1" id="KW-0732">Signal</keyword>
<organism evidence="2 3">
    <name type="scientific">Xenorhabdus koppenhoeferi</name>
    <dbReference type="NCBI Taxonomy" id="351659"/>
    <lineage>
        <taxon>Bacteria</taxon>
        <taxon>Pseudomonadati</taxon>
        <taxon>Pseudomonadota</taxon>
        <taxon>Gammaproteobacteria</taxon>
        <taxon>Enterobacterales</taxon>
        <taxon>Morganellaceae</taxon>
        <taxon>Xenorhabdus</taxon>
    </lineage>
</organism>
<dbReference type="NCBIfam" id="NF007913">
    <property type="entry name" value="PRK10626.1"/>
    <property type="match status" value="1"/>
</dbReference>
<name>A0A1I7J1U6_9GAMM</name>
<dbReference type="STRING" id="351659.SAMN05421784_12623"/>
<feature type="signal peptide" evidence="1">
    <location>
        <begin position="1"/>
        <end position="28"/>
    </location>
</feature>
<evidence type="ECO:0008006" key="4">
    <source>
        <dbReference type="Google" id="ProtNLM"/>
    </source>
</evidence>
<sequence length="249" mass="27515">MSRRITIATILFATQLFATQMIVAQAQASSDCQVTFNDDIIVTPKSVQVVGVDGNLKILPDGSITRDGKALSLNAEQRSKAVKYQQTIRKDLPWVKQEALSHLASARQSLDKVIVDTMGKESNVRNRLSQLESGLYKQIDRVIETRANGFTFNSQAVKQVESEGKKLVEQSLGGILQDSINEMSSKKSDQNGGGKQMLISLLGGLEGVQNGFDAEWKKQEKELKRLKEDVCSKANGLEQQYIALMNLIK</sequence>
<accession>A0A1I7J1U6</accession>
<dbReference type="AlphaFoldDB" id="A0A1I7J1U6"/>
<feature type="chain" id="PRO_5017257817" description="DUF2884 family protein" evidence="1">
    <location>
        <begin position="29"/>
        <end position="249"/>
    </location>
</feature>
<keyword evidence="3" id="KW-1185">Reference proteome</keyword>
<dbReference type="InterPro" id="IPR021307">
    <property type="entry name" value="DUF2884"/>
</dbReference>
<gene>
    <name evidence="2" type="ORF">SAMN05421784_12623</name>
</gene>
<dbReference type="EMBL" id="FPBJ01000026">
    <property type="protein sequence ID" value="SFU79061.1"/>
    <property type="molecule type" value="Genomic_DNA"/>
</dbReference>
<evidence type="ECO:0000313" key="3">
    <source>
        <dbReference type="Proteomes" id="UP000242496"/>
    </source>
</evidence>
<protein>
    <recommendedName>
        <fullName evidence="4">DUF2884 family protein</fullName>
    </recommendedName>
</protein>
<dbReference type="Proteomes" id="UP000242496">
    <property type="component" value="Unassembled WGS sequence"/>
</dbReference>
<dbReference type="OrthoDB" id="7057921at2"/>